<dbReference type="NCBIfam" id="TIGR00125">
    <property type="entry name" value="cyt_tran_rel"/>
    <property type="match status" value="1"/>
</dbReference>
<dbReference type="EMBL" id="UINC01127240">
    <property type="protein sequence ID" value="SVD06228.1"/>
    <property type="molecule type" value="Genomic_DNA"/>
</dbReference>
<reference evidence="2" key="1">
    <citation type="submission" date="2018-05" db="EMBL/GenBank/DDBJ databases">
        <authorList>
            <person name="Lanie J.A."/>
            <person name="Ng W.-L."/>
            <person name="Kazmierczak K.M."/>
            <person name="Andrzejewski T.M."/>
            <person name="Davidsen T.M."/>
            <person name="Wayne K.J."/>
            <person name="Tettelin H."/>
            <person name="Glass J.I."/>
            <person name="Rusch D."/>
            <person name="Podicherti R."/>
            <person name="Tsui H.-C.T."/>
            <person name="Winkler M.E."/>
        </authorList>
    </citation>
    <scope>NUCLEOTIDE SEQUENCE</scope>
</reference>
<sequence length="31" mass="3417">MNKTECVVVSGGFDPIHIGHLRMFKEASELA</sequence>
<dbReference type="AlphaFoldDB" id="A0A382SAP6"/>
<protein>
    <recommendedName>
        <fullName evidence="1">Cytidyltransferase-like domain-containing protein</fullName>
    </recommendedName>
</protein>
<dbReference type="Gene3D" id="3.40.50.620">
    <property type="entry name" value="HUPs"/>
    <property type="match status" value="1"/>
</dbReference>
<proteinExistence type="predicted"/>
<name>A0A382SAP6_9ZZZZ</name>
<accession>A0A382SAP6</accession>
<dbReference type="SUPFAM" id="SSF52374">
    <property type="entry name" value="Nucleotidylyl transferase"/>
    <property type="match status" value="1"/>
</dbReference>
<dbReference type="GO" id="GO:0003824">
    <property type="term" value="F:catalytic activity"/>
    <property type="evidence" value="ECO:0007669"/>
    <property type="project" value="InterPro"/>
</dbReference>
<dbReference type="Pfam" id="PF01467">
    <property type="entry name" value="CTP_transf_like"/>
    <property type="match status" value="1"/>
</dbReference>
<feature type="domain" description="Cytidyltransferase-like" evidence="1">
    <location>
        <begin position="9"/>
        <end position="30"/>
    </location>
</feature>
<organism evidence="2">
    <name type="scientific">marine metagenome</name>
    <dbReference type="NCBI Taxonomy" id="408172"/>
    <lineage>
        <taxon>unclassified sequences</taxon>
        <taxon>metagenomes</taxon>
        <taxon>ecological metagenomes</taxon>
    </lineage>
</organism>
<dbReference type="InterPro" id="IPR004821">
    <property type="entry name" value="Cyt_trans-like"/>
</dbReference>
<gene>
    <name evidence="2" type="ORF">METZ01_LOCUS359082</name>
</gene>
<feature type="non-terminal residue" evidence="2">
    <location>
        <position position="31"/>
    </location>
</feature>
<dbReference type="InterPro" id="IPR014729">
    <property type="entry name" value="Rossmann-like_a/b/a_fold"/>
</dbReference>
<evidence type="ECO:0000259" key="1">
    <source>
        <dbReference type="Pfam" id="PF01467"/>
    </source>
</evidence>
<evidence type="ECO:0000313" key="2">
    <source>
        <dbReference type="EMBL" id="SVD06228.1"/>
    </source>
</evidence>